<organism evidence="4 5">
    <name type="scientific">Enterococcus wangshanyuanii</name>
    <dbReference type="NCBI Taxonomy" id="2005703"/>
    <lineage>
        <taxon>Bacteria</taxon>
        <taxon>Bacillati</taxon>
        <taxon>Bacillota</taxon>
        <taxon>Bacilli</taxon>
        <taxon>Lactobacillales</taxon>
        <taxon>Enterococcaceae</taxon>
        <taxon>Enterococcus</taxon>
    </lineage>
</organism>
<proteinExistence type="predicted"/>
<evidence type="ECO:0000313" key="5">
    <source>
        <dbReference type="Proteomes" id="UP000630615"/>
    </source>
</evidence>
<dbReference type="Proteomes" id="UP000630615">
    <property type="component" value="Unassembled WGS sequence"/>
</dbReference>
<feature type="region of interest" description="Disordered" evidence="1">
    <location>
        <begin position="22"/>
        <end position="41"/>
    </location>
</feature>
<keyword evidence="5" id="KW-1185">Reference proteome</keyword>
<dbReference type="PROSITE" id="PS51257">
    <property type="entry name" value="PROKAR_LIPOPROTEIN"/>
    <property type="match status" value="1"/>
</dbReference>
<evidence type="ECO:0000256" key="2">
    <source>
        <dbReference type="SAM" id="SignalP"/>
    </source>
</evidence>
<dbReference type="Gene3D" id="3.10.450.40">
    <property type="match status" value="2"/>
</dbReference>
<feature type="compositionally biased region" description="Low complexity" evidence="1">
    <location>
        <begin position="22"/>
        <end position="33"/>
    </location>
</feature>
<feature type="signal peptide" evidence="2">
    <location>
        <begin position="1"/>
        <end position="20"/>
    </location>
</feature>
<dbReference type="EMBL" id="BMKI01000004">
    <property type="protein sequence ID" value="GGC90853.1"/>
    <property type="molecule type" value="Genomic_DNA"/>
</dbReference>
<name>A0ABQ1P4X1_9ENTE</name>
<dbReference type="InterPro" id="IPR025711">
    <property type="entry name" value="PepSY"/>
</dbReference>
<keyword evidence="2" id="KW-0732">Signal</keyword>
<comment type="caution">
    <text evidence="4">The sequence shown here is derived from an EMBL/GenBank/DDBJ whole genome shotgun (WGS) entry which is preliminary data.</text>
</comment>
<sequence length="191" mass="21062">MNKKLVISMTLMLLTLGACANNSGTTTGTNNTETKNETRSDAETRLETIKISLPDAIAAFEEIYPNAAITSIDLEDSLESYSYKIQGIEGTKEFDIRVDADSGEVTKEREETVDRDDQGEDKALDLKDLISLEEATEIAEGTVKDGEAIEWSLENELATTYWEITIKTGLLSENTVKINAQTGDVLEQEQD</sequence>
<reference evidence="5" key="1">
    <citation type="journal article" date="2019" name="Int. J. Syst. Evol. Microbiol.">
        <title>The Global Catalogue of Microorganisms (GCM) 10K type strain sequencing project: providing services to taxonomists for standard genome sequencing and annotation.</title>
        <authorList>
            <consortium name="The Broad Institute Genomics Platform"/>
            <consortium name="The Broad Institute Genome Sequencing Center for Infectious Disease"/>
            <person name="Wu L."/>
            <person name="Ma J."/>
        </authorList>
    </citation>
    <scope>NUCLEOTIDE SEQUENCE [LARGE SCALE GENOMIC DNA]</scope>
    <source>
        <strain evidence="5">CGMCC 1.15942</strain>
    </source>
</reference>
<dbReference type="RefSeq" id="WP_162288349.1">
    <property type="nucleotide sequence ID" value="NZ_BMKI01000004.1"/>
</dbReference>
<dbReference type="Pfam" id="PF03413">
    <property type="entry name" value="PepSY"/>
    <property type="match status" value="2"/>
</dbReference>
<accession>A0ABQ1P4X1</accession>
<gene>
    <name evidence="4" type="ORF">GCM10011573_20590</name>
</gene>
<protein>
    <submittedName>
        <fullName evidence="4">Lipoprotein</fullName>
    </submittedName>
</protein>
<feature type="domain" description="PepSY" evidence="3">
    <location>
        <begin position="50"/>
        <end position="108"/>
    </location>
</feature>
<evidence type="ECO:0000313" key="4">
    <source>
        <dbReference type="EMBL" id="GGC90853.1"/>
    </source>
</evidence>
<keyword evidence="4" id="KW-0449">Lipoprotein</keyword>
<evidence type="ECO:0000259" key="3">
    <source>
        <dbReference type="Pfam" id="PF03413"/>
    </source>
</evidence>
<feature type="chain" id="PRO_5045472483" evidence="2">
    <location>
        <begin position="21"/>
        <end position="191"/>
    </location>
</feature>
<evidence type="ECO:0000256" key="1">
    <source>
        <dbReference type="SAM" id="MobiDB-lite"/>
    </source>
</evidence>
<feature type="domain" description="PepSY" evidence="3">
    <location>
        <begin position="130"/>
        <end position="189"/>
    </location>
</feature>